<dbReference type="InterPro" id="IPR009875">
    <property type="entry name" value="PilZ_domain"/>
</dbReference>
<evidence type="ECO:0000313" key="2">
    <source>
        <dbReference type="EMBL" id="MFC3702589.1"/>
    </source>
</evidence>
<gene>
    <name evidence="2" type="ORF">ACFOND_13170</name>
</gene>
<evidence type="ECO:0000259" key="1">
    <source>
        <dbReference type="Pfam" id="PF07238"/>
    </source>
</evidence>
<name>A0ABV7WW68_9GAMM</name>
<evidence type="ECO:0000313" key="3">
    <source>
        <dbReference type="Proteomes" id="UP001595710"/>
    </source>
</evidence>
<comment type="caution">
    <text evidence="2">The sequence shown here is derived from an EMBL/GenBank/DDBJ whole genome shotgun (WGS) entry which is preliminary data.</text>
</comment>
<protein>
    <submittedName>
        <fullName evidence="2">PilZ domain-containing protein</fullName>
    </submittedName>
</protein>
<feature type="domain" description="PilZ" evidence="1">
    <location>
        <begin position="100"/>
        <end position="172"/>
    </location>
</feature>
<dbReference type="RefSeq" id="WP_290281968.1">
    <property type="nucleotide sequence ID" value="NZ_JAUFQI010000001.1"/>
</dbReference>
<proteinExistence type="predicted"/>
<keyword evidence="3" id="KW-1185">Reference proteome</keyword>
<organism evidence="2 3">
    <name type="scientific">Reinekea marina</name>
    <dbReference type="NCBI Taxonomy" id="1310421"/>
    <lineage>
        <taxon>Bacteria</taxon>
        <taxon>Pseudomonadati</taxon>
        <taxon>Pseudomonadota</taxon>
        <taxon>Gammaproteobacteria</taxon>
        <taxon>Oceanospirillales</taxon>
        <taxon>Saccharospirillaceae</taxon>
        <taxon>Reinekea</taxon>
    </lineage>
</organism>
<sequence length="183" mass="20483">MPDVSNDNRDSFRVDMNAVVQLKPVDEDTVNGSDCFPELITLSMMMEANHIDTEINALSERIKDLSVQKTLKLMQKKIDLTLKAQEIEKVQNFGLKPQPLNIGEGGCSFSSNASVNIGDRVALAIIQSSHFFTFFPIAHVVEITQSDTNPQLHLAFEKLTESDNTILMQQLFKIQTSQPRSES</sequence>
<reference evidence="3" key="1">
    <citation type="journal article" date="2019" name="Int. J. Syst. Evol. Microbiol.">
        <title>The Global Catalogue of Microorganisms (GCM) 10K type strain sequencing project: providing services to taxonomists for standard genome sequencing and annotation.</title>
        <authorList>
            <consortium name="The Broad Institute Genomics Platform"/>
            <consortium name="The Broad Institute Genome Sequencing Center for Infectious Disease"/>
            <person name="Wu L."/>
            <person name="Ma J."/>
        </authorList>
    </citation>
    <scope>NUCLEOTIDE SEQUENCE [LARGE SCALE GENOMIC DNA]</scope>
    <source>
        <strain evidence="3">CECT 8288</strain>
    </source>
</reference>
<dbReference type="EMBL" id="JBHRYN010000013">
    <property type="protein sequence ID" value="MFC3702589.1"/>
    <property type="molecule type" value="Genomic_DNA"/>
</dbReference>
<accession>A0ABV7WW68</accession>
<dbReference type="Pfam" id="PF07238">
    <property type="entry name" value="PilZ"/>
    <property type="match status" value="1"/>
</dbReference>
<dbReference type="Proteomes" id="UP001595710">
    <property type="component" value="Unassembled WGS sequence"/>
</dbReference>